<dbReference type="Pfam" id="PF03466">
    <property type="entry name" value="LysR_substrate"/>
    <property type="match status" value="1"/>
</dbReference>
<dbReference type="GO" id="GO:0000976">
    <property type="term" value="F:transcription cis-regulatory region binding"/>
    <property type="evidence" value="ECO:0007669"/>
    <property type="project" value="TreeGrafter"/>
</dbReference>
<dbReference type="SUPFAM" id="SSF46785">
    <property type="entry name" value="Winged helix' DNA-binding domain"/>
    <property type="match status" value="1"/>
</dbReference>
<dbReference type="InterPro" id="IPR005119">
    <property type="entry name" value="LysR_subst-bd"/>
</dbReference>
<dbReference type="EMBL" id="CP007453">
    <property type="protein sequence ID" value="AHM57589.1"/>
    <property type="molecule type" value="Genomic_DNA"/>
</dbReference>
<dbReference type="Proteomes" id="UP000019591">
    <property type="component" value="Plasmid EAL2_808p"/>
</dbReference>
<sequence>MGTRHLRIFACVCSEGSMSGAAKKLFMAQPSVSQAIMELERHYGVVLFERLGRRLYITAAGKKLLDYAHHIINLQEEVEREMRDISSKGAIRVGASMTVGSCILLDLLKRFKEAGPGSSVESVVDNTSVIEEMLLLDQVDIGVVEGAVHSADLTVKPFMDDELVLICPSCHPWAAKGAVGPGELEKVEFIVREQGSGTRELFESVMAAEGIKWRRTGVYNNAETIKNAVASGLGVSVVSKMAVERELESGMLVSVKIRDISFKRKFSIVYHKNKFISEAMKLFMQECI</sequence>
<dbReference type="InterPro" id="IPR000847">
    <property type="entry name" value="LysR_HTH_N"/>
</dbReference>
<geneLocation type="plasmid" evidence="6 7">
    <name>EAL2_808p</name>
</geneLocation>
<evidence type="ECO:0000256" key="4">
    <source>
        <dbReference type="ARBA" id="ARBA00023163"/>
    </source>
</evidence>
<dbReference type="PATRIC" id="fig|1286171.3.peg.2260"/>
<dbReference type="AlphaFoldDB" id="W8T780"/>
<dbReference type="PROSITE" id="PS50931">
    <property type="entry name" value="HTH_LYSR"/>
    <property type="match status" value="1"/>
</dbReference>
<name>W8T780_PEPAC</name>
<dbReference type="PANTHER" id="PTHR30126">
    <property type="entry name" value="HTH-TYPE TRANSCRIPTIONAL REGULATOR"/>
    <property type="match status" value="1"/>
</dbReference>
<accession>W8T780</accession>
<keyword evidence="7" id="KW-1185">Reference proteome</keyword>
<dbReference type="HOGENOM" id="CLU_039613_6_1_9"/>
<dbReference type="CDD" id="cd08420">
    <property type="entry name" value="PBP2_CysL_like"/>
    <property type="match status" value="1"/>
</dbReference>
<evidence type="ECO:0000313" key="6">
    <source>
        <dbReference type="EMBL" id="AHM57589.1"/>
    </source>
</evidence>
<dbReference type="Gene3D" id="3.40.190.290">
    <property type="match status" value="1"/>
</dbReference>
<evidence type="ECO:0000256" key="1">
    <source>
        <dbReference type="ARBA" id="ARBA00009437"/>
    </source>
</evidence>
<keyword evidence="2" id="KW-0805">Transcription regulation</keyword>
<dbReference type="PANTHER" id="PTHR30126:SF39">
    <property type="entry name" value="HTH-TYPE TRANSCRIPTIONAL REGULATOR CYSL"/>
    <property type="match status" value="1"/>
</dbReference>
<proteinExistence type="inferred from homology"/>
<keyword evidence="6" id="KW-0614">Plasmid</keyword>
<dbReference type="SUPFAM" id="SSF53850">
    <property type="entry name" value="Periplasmic binding protein-like II"/>
    <property type="match status" value="1"/>
</dbReference>
<protein>
    <submittedName>
        <fullName evidence="6">RuBisCO transcriptional regulator</fullName>
    </submittedName>
</protein>
<dbReference type="FunFam" id="1.10.10.10:FF:000001">
    <property type="entry name" value="LysR family transcriptional regulator"/>
    <property type="match status" value="1"/>
</dbReference>
<dbReference type="Gene3D" id="1.10.10.10">
    <property type="entry name" value="Winged helix-like DNA-binding domain superfamily/Winged helix DNA-binding domain"/>
    <property type="match status" value="1"/>
</dbReference>
<evidence type="ECO:0000256" key="3">
    <source>
        <dbReference type="ARBA" id="ARBA00023125"/>
    </source>
</evidence>
<evidence type="ECO:0000259" key="5">
    <source>
        <dbReference type="PROSITE" id="PS50931"/>
    </source>
</evidence>
<dbReference type="eggNOG" id="COG0583">
    <property type="taxonomic scope" value="Bacteria"/>
</dbReference>
<evidence type="ECO:0000256" key="2">
    <source>
        <dbReference type="ARBA" id="ARBA00023015"/>
    </source>
</evidence>
<dbReference type="GO" id="GO:0003700">
    <property type="term" value="F:DNA-binding transcription factor activity"/>
    <property type="evidence" value="ECO:0007669"/>
    <property type="project" value="InterPro"/>
</dbReference>
<dbReference type="OrthoDB" id="9785745at2"/>
<comment type="similarity">
    <text evidence="1">Belongs to the LysR transcriptional regulatory family.</text>
</comment>
<evidence type="ECO:0000313" key="7">
    <source>
        <dbReference type="Proteomes" id="UP000019591"/>
    </source>
</evidence>
<feature type="domain" description="HTH lysR-type" evidence="5">
    <location>
        <begin position="1"/>
        <end position="58"/>
    </location>
</feature>
<dbReference type="RefSeq" id="WP_025436503.1">
    <property type="nucleotide sequence ID" value="NZ_CP007453.1"/>
</dbReference>
<dbReference type="PRINTS" id="PR00039">
    <property type="entry name" value="HTHLYSR"/>
</dbReference>
<keyword evidence="3" id="KW-0238">DNA-binding</keyword>
<dbReference type="InterPro" id="IPR036388">
    <property type="entry name" value="WH-like_DNA-bd_sf"/>
</dbReference>
<keyword evidence="4" id="KW-0804">Transcription</keyword>
<dbReference type="KEGG" id="eac:EAL2_808p00820"/>
<dbReference type="InterPro" id="IPR036390">
    <property type="entry name" value="WH_DNA-bd_sf"/>
</dbReference>
<organism evidence="6 7">
    <name type="scientific">Peptoclostridium acidaminophilum DSM 3953</name>
    <dbReference type="NCBI Taxonomy" id="1286171"/>
    <lineage>
        <taxon>Bacteria</taxon>
        <taxon>Bacillati</taxon>
        <taxon>Bacillota</taxon>
        <taxon>Clostridia</taxon>
        <taxon>Peptostreptococcales</taxon>
        <taxon>Peptoclostridiaceae</taxon>
        <taxon>Peptoclostridium</taxon>
    </lineage>
</organism>
<dbReference type="Pfam" id="PF00126">
    <property type="entry name" value="HTH_1"/>
    <property type="match status" value="1"/>
</dbReference>
<reference evidence="6 7" key="1">
    <citation type="journal article" date="2014" name="Genome Announc.">
        <title>Complete Genome Sequence of Amino Acid-Utilizing Eubacterium acidaminophilum al-2 (DSM 3953).</title>
        <authorList>
            <person name="Poehlein A."/>
            <person name="Andreesen J.R."/>
            <person name="Daniel R."/>
        </authorList>
    </citation>
    <scope>NUCLEOTIDE SEQUENCE [LARGE SCALE GENOMIC DNA]</scope>
    <source>
        <strain evidence="6 7">DSM 3953</strain>
        <plasmid evidence="7">Plasmid EAL2_808p</plasmid>
    </source>
</reference>
<gene>
    <name evidence="6" type="primary">rbcR</name>
    <name evidence="6" type="ORF">EAL2_808p00820</name>
</gene>